<protein>
    <submittedName>
        <fullName evidence="1">Uncharacterized protein</fullName>
    </submittedName>
</protein>
<organism evidence="1 2">
    <name type="scientific">Didymella glomerata</name>
    <dbReference type="NCBI Taxonomy" id="749621"/>
    <lineage>
        <taxon>Eukaryota</taxon>
        <taxon>Fungi</taxon>
        <taxon>Dikarya</taxon>
        <taxon>Ascomycota</taxon>
        <taxon>Pezizomycotina</taxon>
        <taxon>Dothideomycetes</taxon>
        <taxon>Pleosporomycetidae</taxon>
        <taxon>Pleosporales</taxon>
        <taxon>Pleosporineae</taxon>
        <taxon>Didymellaceae</taxon>
        <taxon>Didymella</taxon>
    </lineage>
</organism>
<name>A0A9W8WWL1_9PLEO</name>
<keyword evidence="2" id="KW-1185">Reference proteome</keyword>
<accession>A0A9W8WWL1</accession>
<gene>
    <name evidence="1" type="ORF">N0V87_006983</name>
</gene>
<sequence length="479" mass="53169">MAPTKISDRPGTFAGFDLVVSISEEAINTQFLKLYSTKLDTGRLIPPSKLKKFKPLPPSEHLINHQLSLHLLNKKTSTPEKPVYRRTGIDGFIECPKVRFRPEEYDSAAGNAVDKYKKAYLEIKFKQNEVTGADSTMTYLDPDSEENATISLNDCTMVWGVKIGSKDVGNVMERIIDPAQKLDNPAALKDRATEQLKKYVNSQIFTVSTIFCLFEEKSMTDSFLLLDPDRQPMRGTALSDARHQVTLFFGEVTDEWKDNKGVPFATTENPYILGYGISQKRVDIVAIVGDGVSTADTSDYFKPKQVSLSVTTGEVKPEWTCTSGSLNYCLLTHRDSAEGHGPVDIDEADLNAGIITKNFFDVTKTMGRTLDPQGAMQGHDGIMGFSKSVFSDIWLRSIAEKLLVDPSSNEYKDTIAKGLQKDSKDVTITLNDFNKPVASGNGWKMSGNWRTNMMEPRPGQMQVGPGDQRMCVIGMLETP</sequence>
<proteinExistence type="predicted"/>
<evidence type="ECO:0000313" key="1">
    <source>
        <dbReference type="EMBL" id="KAJ4334331.1"/>
    </source>
</evidence>
<dbReference type="OrthoDB" id="3801312at2759"/>
<dbReference type="Proteomes" id="UP001140562">
    <property type="component" value="Unassembled WGS sequence"/>
</dbReference>
<reference evidence="1" key="1">
    <citation type="submission" date="2022-10" db="EMBL/GenBank/DDBJ databases">
        <title>Tapping the CABI collections for fungal endophytes: first genome assemblies for Collariella, Neodidymelliopsis, Ascochyta clinopodiicola, Didymella pomorum, Didymosphaeria variabile, Neocosmospora piperis and Neocucurbitaria cava.</title>
        <authorList>
            <person name="Hill R."/>
        </authorList>
    </citation>
    <scope>NUCLEOTIDE SEQUENCE</scope>
    <source>
        <strain evidence="1">IMI 360193</strain>
    </source>
</reference>
<evidence type="ECO:0000313" key="2">
    <source>
        <dbReference type="Proteomes" id="UP001140562"/>
    </source>
</evidence>
<dbReference type="EMBL" id="JAPEUV010000079">
    <property type="protein sequence ID" value="KAJ4334331.1"/>
    <property type="molecule type" value="Genomic_DNA"/>
</dbReference>
<dbReference type="AlphaFoldDB" id="A0A9W8WWL1"/>
<comment type="caution">
    <text evidence="1">The sequence shown here is derived from an EMBL/GenBank/DDBJ whole genome shotgun (WGS) entry which is preliminary data.</text>
</comment>